<evidence type="ECO:0000313" key="2">
    <source>
        <dbReference type="EMBL" id="OQR69963.1"/>
    </source>
</evidence>
<proteinExistence type="predicted"/>
<dbReference type="AlphaFoldDB" id="A0A1V9X984"/>
<keyword evidence="3" id="KW-1185">Reference proteome</keyword>
<dbReference type="EMBL" id="MNPL01019201">
    <property type="protein sequence ID" value="OQR69963.1"/>
    <property type="molecule type" value="Genomic_DNA"/>
</dbReference>
<organism evidence="2 3">
    <name type="scientific">Tropilaelaps mercedesae</name>
    <dbReference type="NCBI Taxonomy" id="418985"/>
    <lineage>
        <taxon>Eukaryota</taxon>
        <taxon>Metazoa</taxon>
        <taxon>Ecdysozoa</taxon>
        <taxon>Arthropoda</taxon>
        <taxon>Chelicerata</taxon>
        <taxon>Arachnida</taxon>
        <taxon>Acari</taxon>
        <taxon>Parasitiformes</taxon>
        <taxon>Mesostigmata</taxon>
        <taxon>Gamasina</taxon>
        <taxon>Dermanyssoidea</taxon>
        <taxon>Laelapidae</taxon>
        <taxon>Tropilaelaps</taxon>
    </lineage>
</organism>
<comment type="caution">
    <text evidence="2">The sequence shown here is derived from an EMBL/GenBank/DDBJ whole genome shotgun (WGS) entry which is preliminary data.</text>
</comment>
<gene>
    <name evidence="2" type="ORF">BIW11_11941</name>
</gene>
<evidence type="ECO:0000313" key="3">
    <source>
        <dbReference type="Proteomes" id="UP000192247"/>
    </source>
</evidence>
<accession>A0A1V9X984</accession>
<dbReference type="Proteomes" id="UP000192247">
    <property type="component" value="Unassembled WGS sequence"/>
</dbReference>
<dbReference type="InParanoid" id="A0A1V9X984"/>
<name>A0A1V9X984_9ACAR</name>
<protein>
    <submittedName>
        <fullName evidence="2">Uncharacterized protein</fullName>
    </submittedName>
</protein>
<sequence length="87" mass="8865">MTSTQCSADLGFPVSATEKLREGGDVSASSMSLSADEFAAAAREFVSISESLDDGWRLCGDDDQVSPGGSSDDFSSAWPGGPGVSLP</sequence>
<reference evidence="2 3" key="1">
    <citation type="journal article" date="2017" name="Gigascience">
        <title>Draft genome of the honey bee ectoparasitic mite, Tropilaelaps mercedesae, is shaped by the parasitic life history.</title>
        <authorList>
            <person name="Dong X."/>
            <person name="Armstrong S.D."/>
            <person name="Xia D."/>
            <person name="Makepeace B.L."/>
            <person name="Darby A.C."/>
            <person name="Kadowaki T."/>
        </authorList>
    </citation>
    <scope>NUCLEOTIDE SEQUENCE [LARGE SCALE GENOMIC DNA]</scope>
    <source>
        <strain evidence="2">Wuxi-XJTLU</strain>
    </source>
</reference>
<feature type="region of interest" description="Disordered" evidence="1">
    <location>
        <begin position="57"/>
        <end position="87"/>
    </location>
</feature>
<evidence type="ECO:0000256" key="1">
    <source>
        <dbReference type="SAM" id="MobiDB-lite"/>
    </source>
</evidence>